<proteinExistence type="predicted"/>
<name>A0ABT4V6A0_9PSEU</name>
<dbReference type="EC" id="2.4.-.-" evidence="3"/>
<sequence length="386" mass="39117">MGQFNRGERFTAVTTGLLVALVPALALGGDALVQEVDSARAAPQLPPGVGINGELPAEEELSPEFLDEVRTEQDLADRAEPADLGPTGQLGIPGTVLAAYQRADRTLAATAPSCGLHWSVLAGIGRIESHHARSGRVDTNGKTVSPILGPRLSGGPGIAAIADTDGGTLDGDVTWDRAVGPMQFIPSTWRSHAADGNGDGARDPHNVFDATLASGRYLCDGGGNLRDRAQLAAAIFRYNHSQEYVRNVLAWADAYARGVMPTPNDTSIPRDAAHLAFAPGSPPGAPPPIAPQVAGAPVPAPAPGAAPSPAPASPPAPAPPPPGGTPPPPPPNDPPPPPPPPPPTTVQPPPPSDPPPPSVPPPPCEPPPPSVPPPSSESPATAPAEP</sequence>
<dbReference type="Proteomes" id="UP001210380">
    <property type="component" value="Unassembled WGS sequence"/>
</dbReference>
<evidence type="ECO:0000313" key="3">
    <source>
        <dbReference type="EMBL" id="MDA3629489.1"/>
    </source>
</evidence>
<feature type="region of interest" description="Disordered" evidence="1">
    <location>
        <begin position="274"/>
        <end position="386"/>
    </location>
</feature>
<gene>
    <name evidence="3" type="ORF">OU415_28940</name>
</gene>
<organism evidence="3 4">
    <name type="scientific">Saccharopolyspora oryzae</name>
    <dbReference type="NCBI Taxonomy" id="2997343"/>
    <lineage>
        <taxon>Bacteria</taxon>
        <taxon>Bacillati</taxon>
        <taxon>Actinomycetota</taxon>
        <taxon>Actinomycetes</taxon>
        <taxon>Pseudonocardiales</taxon>
        <taxon>Pseudonocardiaceae</taxon>
        <taxon>Saccharopolyspora</taxon>
    </lineage>
</organism>
<keyword evidence="3" id="KW-0808">Transferase</keyword>
<protein>
    <submittedName>
        <fullName evidence="3">Lytic murein transglycosylase</fullName>
        <ecNumber evidence="3">2.4.-.-</ecNumber>
    </submittedName>
</protein>
<dbReference type="SUPFAM" id="SSF53955">
    <property type="entry name" value="Lysozyme-like"/>
    <property type="match status" value="1"/>
</dbReference>
<dbReference type="GO" id="GO:0016757">
    <property type="term" value="F:glycosyltransferase activity"/>
    <property type="evidence" value="ECO:0007669"/>
    <property type="project" value="UniProtKB-KW"/>
</dbReference>
<evidence type="ECO:0000313" key="4">
    <source>
        <dbReference type="Proteomes" id="UP001210380"/>
    </source>
</evidence>
<dbReference type="RefSeq" id="WP_270952512.1">
    <property type="nucleotide sequence ID" value="NZ_JAQGLA010000068.1"/>
</dbReference>
<evidence type="ECO:0000256" key="1">
    <source>
        <dbReference type="SAM" id="MobiDB-lite"/>
    </source>
</evidence>
<dbReference type="InterPro" id="IPR023346">
    <property type="entry name" value="Lysozyme-like_dom_sf"/>
</dbReference>
<feature type="non-terminal residue" evidence="3">
    <location>
        <position position="386"/>
    </location>
</feature>
<feature type="compositionally biased region" description="Pro residues" evidence="1">
    <location>
        <begin position="280"/>
        <end position="290"/>
    </location>
</feature>
<evidence type="ECO:0000259" key="2">
    <source>
        <dbReference type="Pfam" id="PF13406"/>
    </source>
</evidence>
<dbReference type="PANTHER" id="PTHR30163">
    <property type="entry name" value="MEMBRANE-BOUND LYTIC MUREIN TRANSGLYCOSYLASE B"/>
    <property type="match status" value="1"/>
</dbReference>
<feature type="domain" description="Transglycosylase SLT" evidence="2">
    <location>
        <begin position="175"/>
        <end position="218"/>
    </location>
</feature>
<dbReference type="Pfam" id="PF13406">
    <property type="entry name" value="SLT_2"/>
    <property type="match status" value="1"/>
</dbReference>
<dbReference type="InterPro" id="IPR031304">
    <property type="entry name" value="SLT_2"/>
</dbReference>
<dbReference type="PANTHER" id="PTHR30163:SF8">
    <property type="entry name" value="LYTIC MUREIN TRANSGLYCOSYLASE"/>
    <property type="match status" value="1"/>
</dbReference>
<reference evidence="3 4" key="1">
    <citation type="submission" date="2022-11" db="EMBL/GenBank/DDBJ databases">
        <title>Draft genome sequence of Saccharopolyspora sp. WRP15-2 isolated from rhizosphere soils of wild rice in Thailand.</title>
        <authorList>
            <person name="Duangmal K."/>
            <person name="Kammanee S."/>
            <person name="Muangham S."/>
        </authorList>
    </citation>
    <scope>NUCLEOTIDE SEQUENCE [LARGE SCALE GENOMIC DNA]</scope>
    <source>
        <strain evidence="3 4">WRP15-2</strain>
    </source>
</reference>
<dbReference type="Gene3D" id="1.10.530.10">
    <property type="match status" value="1"/>
</dbReference>
<dbReference type="CDD" id="cd13399">
    <property type="entry name" value="Slt35-like"/>
    <property type="match status" value="1"/>
</dbReference>
<feature type="compositionally biased region" description="Low complexity" evidence="1">
    <location>
        <begin position="377"/>
        <end position="386"/>
    </location>
</feature>
<comment type="caution">
    <text evidence="3">The sequence shown here is derived from an EMBL/GenBank/DDBJ whole genome shotgun (WGS) entry which is preliminary data.</text>
</comment>
<accession>A0ABT4V6A0</accession>
<dbReference type="EMBL" id="JAQGLA010000068">
    <property type="protein sequence ID" value="MDA3629489.1"/>
    <property type="molecule type" value="Genomic_DNA"/>
</dbReference>
<dbReference type="InterPro" id="IPR043426">
    <property type="entry name" value="MltB-like"/>
</dbReference>
<feature type="compositionally biased region" description="Pro residues" evidence="1">
    <location>
        <begin position="298"/>
        <end position="376"/>
    </location>
</feature>
<keyword evidence="3" id="KW-0328">Glycosyltransferase</keyword>
<dbReference type="PRINTS" id="PR01217">
    <property type="entry name" value="PRICHEXTENSN"/>
</dbReference>
<keyword evidence="4" id="KW-1185">Reference proteome</keyword>